<dbReference type="Gene3D" id="3.30.260.10">
    <property type="entry name" value="TCP-1-like chaperonin intermediate domain"/>
    <property type="match status" value="1"/>
</dbReference>
<dbReference type="InterPro" id="IPR002423">
    <property type="entry name" value="Cpn60/GroEL/TCP-1"/>
</dbReference>
<keyword evidence="5" id="KW-0143">Chaperone</keyword>
<dbReference type="InterPro" id="IPR027410">
    <property type="entry name" value="TCP-1-like_intermed_sf"/>
</dbReference>
<dbReference type="InterPro" id="IPR018370">
    <property type="entry name" value="Chaperonin_Cpn60_CS"/>
</dbReference>
<dbReference type="NCBIfam" id="NF000592">
    <property type="entry name" value="PRK00013.1"/>
    <property type="match status" value="1"/>
</dbReference>
<evidence type="ECO:0000256" key="4">
    <source>
        <dbReference type="ARBA" id="ARBA00022946"/>
    </source>
</evidence>
<dbReference type="NCBIfam" id="TIGR02348">
    <property type="entry name" value="GroEL"/>
    <property type="match status" value="1"/>
</dbReference>
<dbReference type="NCBIfam" id="NF009487">
    <property type="entry name" value="PRK12849.1"/>
    <property type="match status" value="1"/>
</dbReference>
<dbReference type="Proteomes" id="UP000694864">
    <property type="component" value="Chromosome 5"/>
</dbReference>
<evidence type="ECO:0000256" key="8">
    <source>
        <dbReference type="SAM" id="MobiDB-lite"/>
    </source>
</evidence>
<dbReference type="NCBIfam" id="NF009489">
    <property type="entry name" value="PRK12851.1"/>
    <property type="match status" value="1"/>
</dbReference>
<dbReference type="Gene3D" id="1.10.560.10">
    <property type="entry name" value="GroEL-like equatorial domain"/>
    <property type="match status" value="1"/>
</dbReference>
<dbReference type="InterPro" id="IPR027409">
    <property type="entry name" value="GroEL-like_apical_dom_sf"/>
</dbReference>
<evidence type="ECO:0000256" key="5">
    <source>
        <dbReference type="ARBA" id="ARBA00023186"/>
    </source>
</evidence>
<dbReference type="PANTHER" id="PTHR45633">
    <property type="entry name" value="60 KDA HEAT SHOCK PROTEIN, MITOCHONDRIAL"/>
    <property type="match status" value="1"/>
</dbReference>
<feature type="region of interest" description="Disordered" evidence="8">
    <location>
        <begin position="17"/>
        <end position="39"/>
    </location>
</feature>
<organism evidence="9 10">
    <name type="scientific">Camelina sativa</name>
    <name type="common">False flax</name>
    <name type="synonym">Myagrum sativum</name>
    <dbReference type="NCBI Taxonomy" id="90675"/>
    <lineage>
        <taxon>Eukaryota</taxon>
        <taxon>Viridiplantae</taxon>
        <taxon>Streptophyta</taxon>
        <taxon>Embryophyta</taxon>
        <taxon>Tracheophyta</taxon>
        <taxon>Spermatophyta</taxon>
        <taxon>Magnoliopsida</taxon>
        <taxon>eudicotyledons</taxon>
        <taxon>Gunneridae</taxon>
        <taxon>Pentapetalae</taxon>
        <taxon>rosids</taxon>
        <taxon>malvids</taxon>
        <taxon>Brassicales</taxon>
        <taxon>Brassicaceae</taxon>
        <taxon>Camelineae</taxon>
        <taxon>Camelina</taxon>
    </lineage>
</organism>
<dbReference type="Gene3D" id="3.50.7.10">
    <property type="entry name" value="GroEL"/>
    <property type="match status" value="1"/>
</dbReference>
<dbReference type="InterPro" id="IPR027413">
    <property type="entry name" value="GROEL-like_equatorial_sf"/>
</dbReference>
<proteinExistence type="inferred from homology"/>
<keyword evidence="4" id="KW-0809">Transit peptide</keyword>
<dbReference type="HAMAP" id="MF_00600">
    <property type="entry name" value="CH60"/>
    <property type="match status" value="1"/>
</dbReference>
<evidence type="ECO:0000256" key="6">
    <source>
        <dbReference type="RuleBase" id="RU000418"/>
    </source>
</evidence>
<accession>A0ABM0Z5H9</accession>
<dbReference type="NCBIfam" id="NF009488">
    <property type="entry name" value="PRK12850.1"/>
    <property type="match status" value="1"/>
</dbReference>
<keyword evidence="7" id="KW-0175">Coiled coil</keyword>
<evidence type="ECO:0000313" key="10">
    <source>
        <dbReference type="RefSeq" id="XP_010510705.1"/>
    </source>
</evidence>
<dbReference type="GeneID" id="104786926"/>
<evidence type="ECO:0000256" key="1">
    <source>
        <dbReference type="ARBA" id="ARBA00006607"/>
    </source>
</evidence>
<comment type="similarity">
    <text evidence="1 6">Belongs to the chaperonin (HSP60) family.</text>
</comment>
<dbReference type="SUPFAM" id="SSF48592">
    <property type="entry name" value="GroEL equatorial domain-like"/>
    <property type="match status" value="1"/>
</dbReference>
<evidence type="ECO:0000256" key="3">
    <source>
        <dbReference type="ARBA" id="ARBA00022840"/>
    </source>
</evidence>
<keyword evidence="2" id="KW-0547">Nucleotide-binding</keyword>
<name>A0ABM0Z5H9_CAMSA</name>
<dbReference type="Pfam" id="PF00118">
    <property type="entry name" value="Cpn60_TCP1"/>
    <property type="match status" value="1"/>
</dbReference>
<evidence type="ECO:0000256" key="2">
    <source>
        <dbReference type="ARBA" id="ARBA00022741"/>
    </source>
</evidence>
<reference evidence="9" key="1">
    <citation type="journal article" date="2014" name="Nat. Commun.">
        <title>The emerging biofuel crop Camelina sativa retains a highly undifferentiated hexaploid genome structure.</title>
        <authorList>
            <person name="Kagale S."/>
            <person name="Koh C."/>
            <person name="Nixon J."/>
            <person name="Bollina V."/>
            <person name="Clarke W.E."/>
            <person name="Tuteja R."/>
            <person name="Spillane C."/>
            <person name="Robinson S.J."/>
            <person name="Links M.G."/>
            <person name="Clarke C."/>
            <person name="Higgins E.E."/>
            <person name="Huebert T."/>
            <person name="Sharpe A.G."/>
            <person name="Parkin I.A."/>
        </authorList>
    </citation>
    <scope>NUCLEOTIDE SEQUENCE [LARGE SCALE GENOMIC DNA]</scope>
    <source>
        <strain evidence="9">cv. DH55</strain>
    </source>
</reference>
<evidence type="ECO:0000313" key="9">
    <source>
        <dbReference type="Proteomes" id="UP000694864"/>
    </source>
</evidence>
<dbReference type="SUPFAM" id="SSF54849">
    <property type="entry name" value="GroEL-intermediate domain like"/>
    <property type="match status" value="2"/>
</dbReference>
<sequence length="586" mass="61921">MASANALSSASVLCSSRQSKLGGGSQQQGQRVSYNKRPNRRFSVRANVKEIAFDQHSRAALQAGIDKLADCVGLTLGPRGRNVVLDEFGSPKVVNDGVTIARAIELPDAMENAGAALIREVASKTNDSAGDGTTTASILAREIIKHGLLSVTSGANPVSLKRGIDKTVLGLIEELQKKARPVKGRDDIKAVASISAGNDDLIGSMIADAIDKVGPDGVLSIESSSSFETTVEVEEGMEIDRGYISPQFVTNPEKLLAEFENARVLITDQKITAIKDIIPILEKTTQLRAPLLIIAEDVTGEALATLVVNKLRGVLNVVAVKAPGFGERRKAMLQDIAILTGAEYLASDMSLLVENATIDQLGIARKVTISKDSTTLIADAASKDELQARIAQLKKELFETDSVYDSEKLAERIAKLSGGVAVIKVGAATETELEDRKLRIEDAKNATFAAIEEGIVPGGGATLVHLSTAIPAIKETFEDADERLGADIVQKALVAPAALIAQNAGIEGEVVVEKIMFSEWELGYNAMTDTYENLLEAGVIDPAKVTRCALQNAASVAGMVLTTQAIVVDKPKPKAPAAAAPEGLMV</sequence>
<feature type="coiled-coil region" evidence="7">
    <location>
        <begin position="376"/>
        <end position="403"/>
    </location>
</feature>
<keyword evidence="9" id="KW-1185">Reference proteome</keyword>
<dbReference type="RefSeq" id="XP_010510705.1">
    <property type="nucleotide sequence ID" value="XM_010512403.2"/>
</dbReference>
<dbReference type="CDD" id="cd03344">
    <property type="entry name" value="GroEL"/>
    <property type="match status" value="1"/>
</dbReference>
<gene>
    <name evidence="10" type="primary">LOC104786926</name>
</gene>
<dbReference type="PRINTS" id="PR00298">
    <property type="entry name" value="CHAPERONIN60"/>
</dbReference>
<dbReference type="InterPro" id="IPR001844">
    <property type="entry name" value="Cpn60/GroEL"/>
</dbReference>
<protein>
    <submittedName>
        <fullName evidence="10">Chaperonin 60 subunit alpha 1, chloroplastic</fullName>
    </submittedName>
</protein>
<evidence type="ECO:0000256" key="7">
    <source>
        <dbReference type="SAM" id="Coils"/>
    </source>
</evidence>
<reference evidence="10" key="2">
    <citation type="submission" date="2025-08" db="UniProtKB">
        <authorList>
            <consortium name="RefSeq"/>
        </authorList>
    </citation>
    <scope>IDENTIFICATION</scope>
    <source>
        <tissue evidence="10">Leaf</tissue>
    </source>
</reference>
<dbReference type="SUPFAM" id="SSF52029">
    <property type="entry name" value="GroEL apical domain-like"/>
    <property type="match status" value="1"/>
</dbReference>
<keyword evidence="3" id="KW-0067">ATP-binding</keyword>
<dbReference type="PROSITE" id="PS00296">
    <property type="entry name" value="CHAPERONINS_CPN60"/>
    <property type="match status" value="1"/>
</dbReference>